<gene>
    <name evidence="1" type="ORF">NLS_LOCUS8124</name>
</gene>
<dbReference type="EMBL" id="UYRX01000961">
    <property type="protein sequence ID" value="VDK87389.1"/>
    <property type="molecule type" value="Genomic_DNA"/>
</dbReference>
<reference evidence="1 2" key="1">
    <citation type="submission" date="2018-08" db="EMBL/GenBank/DDBJ databases">
        <authorList>
            <person name="Laetsch R D."/>
            <person name="Stevens L."/>
            <person name="Kumar S."/>
            <person name="Blaxter L. M."/>
        </authorList>
    </citation>
    <scope>NUCLEOTIDE SEQUENCE [LARGE SCALE GENOMIC DNA]</scope>
</reference>
<keyword evidence="2" id="KW-1185">Reference proteome</keyword>
<organism evidence="1 2">
    <name type="scientific">Litomosoides sigmodontis</name>
    <name type="common">Filarial nematode worm</name>
    <dbReference type="NCBI Taxonomy" id="42156"/>
    <lineage>
        <taxon>Eukaryota</taxon>
        <taxon>Metazoa</taxon>
        <taxon>Ecdysozoa</taxon>
        <taxon>Nematoda</taxon>
        <taxon>Chromadorea</taxon>
        <taxon>Rhabditida</taxon>
        <taxon>Spirurina</taxon>
        <taxon>Spiruromorpha</taxon>
        <taxon>Filarioidea</taxon>
        <taxon>Onchocercidae</taxon>
        <taxon>Litomosoides</taxon>
    </lineage>
</organism>
<protein>
    <submittedName>
        <fullName evidence="1">Uncharacterized protein</fullName>
    </submittedName>
</protein>
<proteinExistence type="predicted"/>
<evidence type="ECO:0000313" key="1">
    <source>
        <dbReference type="EMBL" id="VDK87389.1"/>
    </source>
</evidence>
<sequence length="85" mass="8923">MKEEMPYELNSVSKVLIDSYDGYDGFRRVTVTTSFASATKGVAAATAGFEQRSVHGTNALGVTSIGSPTLFLSTLIALDGSACKL</sequence>
<accession>A0A3P6TVM5</accession>
<dbReference type="AlphaFoldDB" id="A0A3P6TVM5"/>
<dbReference type="Proteomes" id="UP000277928">
    <property type="component" value="Unassembled WGS sequence"/>
</dbReference>
<evidence type="ECO:0000313" key="2">
    <source>
        <dbReference type="Proteomes" id="UP000277928"/>
    </source>
</evidence>
<name>A0A3P6TVM5_LITSI</name>